<protein>
    <submittedName>
        <fullName evidence="1">Uncharacterized protein</fullName>
    </submittedName>
</protein>
<reference evidence="1 2" key="1">
    <citation type="submission" date="2013-04" db="EMBL/GenBank/DDBJ databases">
        <title>The Genome Sequence of Treponema maltophilum ATCC 51939.</title>
        <authorList>
            <consortium name="The Broad Institute Genomics Platform"/>
            <person name="Earl A."/>
            <person name="Ward D."/>
            <person name="Feldgarden M."/>
            <person name="Gevers D."/>
            <person name="Leonetti C."/>
            <person name="Blanton J.M."/>
            <person name="Dewhirst F.E."/>
            <person name="Izard J."/>
            <person name="Walker B."/>
            <person name="Young S."/>
            <person name="Zeng Q."/>
            <person name="Gargeya S."/>
            <person name="Fitzgerald M."/>
            <person name="Haas B."/>
            <person name="Abouelleil A."/>
            <person name="Allen A.W."/>
            <person name="Alvarado L."/>
            <person name="Arachchi H.M."/>
            <person name="Berlin A.M."/>
            <person name="Chapman S.B."/>
            <person name="Gainer-Dewar J."/>
            <person name="Goldberg J."/>
            <person name="Griggs A."/>
            <person name="Gujja S."/>
            <person name="Hansen M."/>
            <person name="Howarth C."/>
            <person name="Imamovic A."/>
            <person name="Ireland A."/>
            <person name="Larimer J."/>
            <person name="McCowan C."/>
            <person name="Murphy C."/>
            <person name="Pearson M."/>
            <person name="Poon T.W."/>
            <person name="Priest M."/>
            <person name="Roberts A."/>
            <person name="Saif S."/>
            <person name="Shea T."/>
            <person name="Sisk P."/>
            <person name="Sykes S."/>
            <person name="Wortman J."/>
            <person name="Nusbaum C."/>
            <person name="Birren B."/>
        </authorList>
    </citation>
    <scope>NUCLEOTIDE SEQUENCE [LARGE SCALE GENOMIC DNA]</scope>
    <source>
        <strain evidence="1 2">ATCC 51939</strain>
    </source>
</reference>
<organism evidence="1 2">
    <name type="scientific">Treponema maltophilum ATCC 51939</name>
    <dbReference type="NCBI Taxonomy" id="1125699"/>
    <lineage>
        <taxon>Bacteria</taxon>
        <taxon>Pseudomonadati</taxon>
        <taxon>Spirochaetota</taxon>
        <taxon>Spirochaetia</taxon>
        <taxon>Spirochaetales</taxon>
        <taxon>Treponemataceae</taxon>
        <taxon>Treponema</taxon>
    </lineage>
</organism>
<dbReference type="PATRIC" id="fig|1125699.3.peg.367"/>
<dbReference type="AlphaFoldDB" id="S3K299"/>
<keyword evidence="2" id="KW-1185">Reference proteome</keyword>
<accession>S3K299</accession>
<sequence length="137" mass="14020">MISTLGDLNGIAQSRYSFAAVSSVSSAAGKLYVPVAPALVGYSQFKHVAGVAAGKGQSGVNISKISILNALIERLAGIKKGSAPAADTSQLTDNQIDNLIRDYQSRIQNIVGIAKSNPYALGGAPANKTAVLFSISA</sequence>
<proteinExistence type="predicted"/>
<comment type="caution">
    <text evidence="1">The sequence shown here is derived from an EMBL/GenBank/DDBJ whole genome shotgun (WGS) entry which is preliminary data.</text>
</comment>
<dbReference type="eggNOG" id="ENOG502ZISW">
    <property type="taxonomic scope" value="Bacteria"/>
</dbReference>
<evidence type="ECO:0000313" key="1">
    <source>
        <dbReference type="EMBL" id="EPF32368.1"/>
    </source>
</evidence>
<dbReference type="OrthoDB" id="369831at2"/>
<dbReference type="RefSeq" id="WP_016524665.1">
    <property type="nucleotide sequence ID" value="NZ_KE332518.1"/>
</dbReference>
<gene>
    <name evidence="1" type="ORF">HMPREF9194_00366</name>
</gene>
<dbReference type="STRING" id="1125699.HMPREF9194_00366"/>
<dbReference type="HOGENOM" id="CLU_154673_0_0_12"/>
<dbReference type="Proteomes" id="UP000014541">
    <property type="component" value="Unassembled WGS sequence"/>
</dbReference>
<evidence type="ECO:0000313" key="2">
    <source>
        <dbReference type="Proteomes" id="UP000014541"/>
    </source>
</evidence>
<name>S3K299_TREMA</name>
<dbReference type="EMBL" id="ATFF01000002">
    <property type="protein sequence ID" value="EPF32368.1"/>
    <property type="molecule type" value="Genomic_DNA"/>
</dbReference>